<proteinExistence type="inferred from homology"/>
<dbReference type="GO" id="GO:0071007">
    <property type="term" value="C:U2-type catalytic step 2 spliceosome"/>
    <property type="evidence" value="ECO:0007669"/>
    <property type="project" value="TreeGrafter"/>
</dbReference>
<dbReference type="InterPro" id="IPR039171">
    <property type="entry name" value="Cwc2/Slt11"/>
</dbReference>
<evidence type="ECO:0000256" key="14">
    <source>
        <dbReference type="SAM" id="MobiDB-lite"/>
    </source>
</evidence>
<feature type="domain" description="RRM" evidence="15">
    <location>
        <begin position="146"/>
        <end position="229"/>
    </location>
</feature>
<keyword evidence="5" id="KW-0747">Spliceosome</keyword>
<keyword evidence="10" id="KW-0539">Nucleus</keyword>
<comment type="subcellular location">
    <subcellularLocation>
        <location evidence="1">Nucleus</location>
    </subcellularLocation>
</comment>
<dbReference type="InterPro" id="IPR012677">
    <property type="entry name" value="Nucleotide-bd_a/b_plait_sf"/>
</dbReference>
<dbReference type="GO" id="GO:0000974">
    <property type="term" value="C:Prp19 complex"/>
    <property type="evidence" value="ECO:0007669"/>
    <property type="project" value="TreeGrafter"/>
</dbReference>
<dbReference type="Pfam" id="PF16131">
    <property type="entry name" value="Torus"/>
    <property type="match status" value="1"/>
</dbReference>
<dbReference type="InterPro" id="IPR036855">
    <property type="entry name" value="Znf_CCCH_sf"/>
</dbReference>
<keyword evidence="6 13" id="KW-0863">Zinc-finger</keyword>
<dbReference type="InterPro" id="IPR035979">
    <property type="entry name" value="RBD_domain_sf"/>
</dbReference>
<evidence type="ECO:0000256" key="13">
    <source>
        <dbReference type="PROSITE-ProRule" id="PRU00723"/>
    </source>
</evidence>
<comment type="similarity">
    <text evidence="2">Belongs to the RRM CWC2 family.</text>
</comment>
<evidence type="ECO:0000259" key="15">
    <source>
        <dbReference type="PROSITE" id="PS50102"/>
    </source>
</evidence>
<evidence type="ECO:0000256" key="8">
    <source>
        <dbReference type="ARBA" id="ARBA00022884"/>
    </source>
</evidence>
<dbReference type="EMBL" id="LRBP01000016">
    <property type="protein sequence ID" value="OII73395.1"/>
    <property type="molecule type" value="Genomic_DNA"/>
</dbReference>
<keyword evidence="8 12" id="KW-0694">RNA-binding</keyword>
<evidence type="ECO:0000256" key="9">
    <source>
        <dbReference type="ARBA" id="ARBA00023187"/>
    </source>
</evidence>
<dbReference type="RefSeq" id="XP_028874738.1">
    <property type="nucleotide sequence ID" value="XM_029019618.1"/>
</dbReference>
<dbReference type="VEuPathDB" id="CryptoDB:cubi_02607"/>
<dbReference type="Proteomes" id="UP000186176">
    <property type="component" value="Unassembled WGS sequence"/>
</dbReference>
<evidence type="ECO:0000313" key="17">
    <source>
        <dbReference type="EMBL" id="OII73395.1"/>
    </source>
</evidence>
<keyword evidence="18" id="KW-1185">Reference proteome</keyword>
<dbReference type="Gene3D" id="4.10.1000.10">
    <property type="entry name" value="Zinc finger, CCCH-type"/>
    <property type="match status" value="1"/>
</dbReference>
<dbReference type="Pfam" id="PF00076">
    <property type="entry name" value="RRM_1"/>
    <property type="match status" value="1"/>
</dbReference>
<evidence type="ECO:0000256" key="11">
    <source>
        <dbReference type="ARBA" id="ARBA00023306"/>
    </source>
</evidence>
<dbReference type="GO" id="GO:0017070">
    <property type="term" value="F:U6 snRNA binding"/>
    <property type="evidence" value="ECO:0007669"/>
    <property type="project" value="TreeGrafter"/>
</dbReference>
<dbReference type="InterPro" id="IPR032297">
    <property type="entry name" value="Torus"/>
</dbReference>
<dbReference type="GeneID" id="39979397"/>
<accession>A0A1J4MIV8</accession>
<feature type="compositionally biased region" description="Basic and acidic residues" evidence="14">
    <location>
        <begin position="326"/>
        <end position="336"/>
    </location>
</feature>
<dbReference type="PROSITE" id="PS50102">
    <property type="entry name" value="RRM"/>
    <property type="match status" value="1"/>
</dbReference>
<feature type="domain" description="C3H1-type" evidence="16">
    <location>
        <begin position="81"/>
        <end position="108"/>
    </location>
</feature>
<keyword evidence="7 13" id="KW-0862">Zinc</keyword>
<keyword evidence="3" id="KW-0507">mRNA processing</keyword>
<dbReference type="PANTHER" id="PTHR14089:SF2">
    <property type="entry name" value="PRE-MRNA-SPLICING FACTOR CWC2"/>
    <property type="match status" value="1"/>
</dbReference>
<evidence type="ECO:0000256" key="7">
    <source>
        <dbReference type="ARBA" id="ARBA00022833"/>
    </source>
</evidence>
<dbReference type="SUPFAM" id="SSF54928">
    <property type="entry name" value="RNA-binding domain, RBD"/>
    <property type="match status" value="1"/>
</dbReference>
<evidence type="ECO:0000256" key="12">
    <source>
        <dbReference type="PROSITE-ProRule" id="PRU00176"/>
    </source>
</evidence>
<feature type="compositionally biased region" description="Polar residues" evidence="14">
    <location>
        <begin position="310"/>
        <end position="321"/>
    </location>
</feature>
<dbReference type="GO" id="GO:0008270">
    <property type="term" value="F:zinc ion binding"/>
    <property type="evidence" value="ECO:0007669"/>
    <property type="project" value="UniProtKB-KW"/>
</dbReference>
<dbReference type="GO" id="GO:0008380">
    <property type="term" value="P:RNA splicing"/>
    <property type="evidence" value="ECO:0007669"/>
    <property type="project" value="UniProtKB-KW"/>
</dbReference>
<evidence type="ECO:0000259" key="16">
    <source>
        <dbReference type="PROSITE" id="PS50103"/>
    </source>
</evidence>
<sequence>MDKVPVEFKRKPTVEELKRPARAQSDGSLQSNLAYKEGGELYNIWYGKYQFDYDKRGKLASKTKCVPEKDSGWTKADQDPSTKSHFCLYFAKGACVNGSKCKYFHRIPTEEDDALVSPMYDVFGRERHAQHKDDMTGTGSFNKECRTIFVGDLYINRSKTNYLEGVNKVIKREFSVWGPVDYIRVIPSKNIAFIRYFLRSSAEFAKAAMENQIIFKGQTEPITVRWAYDDPNPTSMENSKKRNAEEVEKMVSNLETEKKSKPDLQVNNEIEGFFCHLNNLNYNVPSEEVVKIQKDYYRVEKILESIKTSKAKNSGKSVTSCEESNNEEKEPNKQEDNSIYDVVL</sequence>
<evidence type="ECO:0000256" key="3">
    <source>
        <dbReference type="ARBA" id="ARBA00022664"/>
    </source>
</evidence>
<keyword evidence="11" id="KW-0131">Cell cycle</keyword>
<dbReference type="SUPFAM" id="SSF90229">
    <property type="entry name" value="CCCH zinc finger"/>
    <property type="match status" value="1"/>
</dbReference>
<feature type="zinc finger region" description="C3H1-type" evidence="13">
    <location>
        <begin position="81"/>
        <end position="108"/>
    </location>
</feature>
<evidence type="ECO:0000256" key="5">
    <source>
        <dbReference type="ARBA" id="ARBA00022728"/>
    </source>
</evidence>
<organism evidence="17 18">
    <name type="scientific">Cryptosporidium ubiquitum</name>
    <dbReference type="NCBI Taxonomy" id="857276"/>
    <lineage>
        <taxon>Eukaryota</taxon>
        <taxon>Sar</taxon>
        <taxon>Alveolata</taxon>
        <taxon>Apicomplexa</taxon>
        <taxon>Conoidasida</taxon>
        <taxon>Coccidia</taxon>
        <taxon>Eucoccidiorida</taxon>
        <taxon>Eimeriorina</taxon>
        <taxon>Cryptosporidiidae</taxon>
        <taxon>Cryptosporidium</taxon>
    </lineage>
</organism>
<evidence type="ECO:0000256" key="10">
    <source>
        <dbReference type="ARBA" id="ARBA00023242"/>
    </source>
</evidence>
<dbReference type="InterPro" id="IPR000504">
    <property type="entry name" value="RRM_dom"/>
</dbReference>
<dbReference type="GO" id="GO:0006397">
    <property type="term" value="P:mRNA processing"/>
    <property type="evidence" value="ECO:0007669"/>
    <property type="project" value="UniProtKB-KW"/>
</dbReference>
<dbReference type="PANTHER" id="PTHR14089">
    <property type="entry name" value="PRE-MRNA-SPLICING FACTOR RBM22"/>
    <property type="match status" value="1"/>
</dbReference>
<dbReference type="OrthoDB" id="10251848at2759"/>
<feature type="region of interest" description="Disordered" evidence="14">
    <location>
        <begin position="310"/>
        <end position="344"/>
    </location>
</feature>
<keyword evidence="4 13" id="KW-0479">Metal-binding</keyword>
<evidence type="ECO:0000256" key="6">
    <source>
        <dbReference type="ARBA" id="ARBA00022771"/>
    </source>
</evidence>
<evidence type="ECO:0000256" key="1">
    <source>
        <dbReference type="ARBA" id="ARBA00004123"/>
    </source>
</evidence>
<dbReference type="InterPro" id="IPR000571">
    <property type="entry name" value="Znf_CCCH"/>
</dbReference>
<dbReference type="PROSITE" id="PS50103">
    <property type="entry name" value="ZF_C3H1"/>
    <property type="match status" value="1"/>
</dbReference>
<reference evidence="17 18" key="1">
    <citation type="submission" date="2016-10" db="EMBL/GenBank/DDBJ databases">
        <title>Reductive evolution of mitochondrial metabolism and differential evolution of invasion-related proteins in Cryptosporidium.</title>
        <authorList>
            <person name="Liu S."/>
            <person name="Roellig D.M."/>
            <person name="Guo Y."/>
            <person name="Li N."/>
            <person name="Frace M.A."/>
            <person name="Tang K."/>
            <person name="Zhang L."/>
            <person name="Feng Y."/>
            <person name="Xiao L."/>
        </authorList>
    </citation>
    <scope>NUCLEOTIDE SEQUENCE [LARGE SCALE GENOMIC DNA]</scope>
    <source>
        <strain evidence="17">39726</strain>
    </source>
</reference>
<evidence type="ECO:0000256" key="2">
    <source>
        <dbReference type="ARBA" id="ARBA00008024"/>
    </source>
</evidence>
<keyword evidence="9" id="KW-0508">mRNA splicing</keyword>
<dbReference type="GO" id="GO:0036002">
    <property type="term" value="F:pre-mRNA binding"/>
    <property type="evidence" value="ECO:0007669"/>
    <property type="project" value="TreeGrafter"/>
</dbReference>
<comment type="caution">
    <text evidence="17">The sequence shown here is derived from an EMBL/GenBank/DDBJ whole genome shotgun (WGS) entry which is preliminary data.</text>
</comment>
<name>A0A1J4MIV8_9CRYT</name>
<dbReference type="AlphaFoldDB" id="A0A1J4MIV8"/>
<dbReference type="Gene3D" id="3.30.70.330">
    <property type="match status" value="1"/>
</dbReference>
<protein>
    <submittedName>
        <fullName evidence="17">Cell cycle control CWC2-related protein</fullName>
    </submittedName>
</protein>
<evidence type="ECO:0000256" key="4">
    <source>
        <dbReference type="ARBA" id="ARBA00022723"/>
    </source>
</evidence>
<dbReference type="GO" id="GO:0071006">
    <property type="term" value="C:U2-type catalytic step 1 spliceosome"/>
    <property type="evidence" value="ECO:0007669"/>
    <property type="project" value="TreeGrafter"/>
</dbReference>
<evidence type="ECO:0000313" key="18">
    <source>
        <dbReference type="Proteomes" id="UP000186176"/>
    </source>
</evidence>
<gene>
    <name evidence="17" type="ORF">cubi_02607</name>
</gene>